<proteinExistence type="predicted"/>
<keyword evidence="2" id="KW-1185">Reference proteome</keyword>
<protein>
    <submittedName>
        <fullName evidence="1">Uncharacterized protein</fullName>
    </submittedName>
</protein>
<name>A0A7G7CRY9_9CORY</name>
<dbReference type="EMBL" id="CP059404">
    <property type="protein sequence ID" value="QNE90355.1"/>
    <property type="molecule type" value="Genomic_DNA"/>
</dbReference>
<gene>
    <name evidence="1" type="ORF">H0194_05140</name>
</gene>
<dbReference type="Proteomes" id="UP000515743">
    <property type="component" value="Chromosome"/>
</dbReference>
<sequence>MNFNEILEPVIEFFSHGIGAIIAEVAKFLYHFAYPSNAEGATPVEIPK</sequence>
<accession>A0A7G7CRY9</accession>
<dbReference type="RefSeq" id="WP_185176728.1">
    <property type="nucleotide sequence ID" value="NZ_CP059404.1"/>
</dbReference>
<evidence type="ECO:0000313" key="2">
    <source>
        <dbReference type="Proteomes" id="UP000515743"/>
    </source>
</evidence>
<evidence type="ECO:0000313" key="1">
    <source>
        <dbReference type="EMBL" id="QNE90355.1"/>
    </source>
</evidence>
<dbReference type="KEGG" id="cik:H0194_05140"/>
<dbReference type="AlphaFoldDB" id="A0A7G7CRY9"/>
<reference evidence="1 2" key="1">
    <citation type="submission" date="2020-07" db="EMBL/GenBank/DDBJ databases">
        <title>Complete genome and description of Corynebacterium incognita strain Marseille-Q3630 sp. nov.</title>
        <authorList>
            <person name="Boxberger M."/>
        </authorList>
    </citation>
    <scope>NUCLEOTIDE SEQUENCE [LARGE SCALE GENOMIC DNA]</scope>
    <source>
        <strain evidence="1 2">Marseille-Q3630</strain>
    </source>
</reference>
<organism evidence="1 2">
    <name type="scientific">Corynebacterium incognita</name>
    <dbReference type="NCBI Taxonomy" id="2754725"/>
    <lineage>
        <taxon>Bacteria</taxon>
        <taxon>Bacillati</taxon>
        <taxon>Actinomycetota</taxon>
        <taxon>Actinomycetes</taxon>
        <taxon>Mycobacteriales</taxon>
        <taxon>Corynebacteriaceae</taxon>
        <taxon>Corynebacterium</taxon>
    </lineage>
</organism>